<name>A0A7J0E0Z7_9ERIC</name>
<sequence length="331" mass="37098">MLHFSVPRSKRLLSDEGSHIFLYVTGHGEDEFLKFQDSEELQSHDLADAVKQMKEKRRFKELLIMVETCQAATLFSQFHSPGVLAIGSSMKGENSHSLHLDSNVGVSVVDRFTFYTLAFFERLSIYDNASLNRYAAIEGERCWCVPIARIYITCPHPCFKRRERCPAKEAESELGIVLRENPSEPYLDRDTGGRRERDKAILGERGGSNGVLLIFSEVDNSKEEECLKALNMCMETKGSKRVKPWWIGMMNLGLFCTTAVAVMNLCELSVGEAEPSTEEMVCSPAQMEIGTPKTNGQMLVESCSTERRKYDGALSGYAYLVPMAMARGKGT</sequence>
<dbReference type="Gene3D" id="3.40.50.1460">
    <property type="match status" value="1"/>
</dbReference>
<comment type="similarity">
    <text evidence="2">Belongs to the peptidase C13 family.</text>
</comment>
<dbReference type="PANTHER" id="PTHR48067">
    <property type="entry name" value="GPI-ANCHOR TRANSAMIDASE"/>
    <property type="match status" value="1"/>
</dbReference>
<dbReference type="GO" id="GO:0016255">
    <property type="term" value="P:attachment of GPI anchor to protein"/>
    <property type="evidence" value="ECO:0007669"/>
    <property type="project" value="InterPro"/>
</dbReference>
<accession>A0A7J0E0Z7</accession>
<dbReference type="AlphaFoldDB" id="A0A7J0E0Z7"/>
<dbReference type="GO" id="GO:0006508">
    <property type="term" value="P:proteolysis"/>
    <property type="evidence" value="ECO:0007669"/>
    <property type="project" value="InterPro"/>
</dbReference>
<gene>
    <name evidence="5" type="ORF">Acr_00g0096220</name>
</gene>
<evidence type="ECO:0000256" key="1">
    <source>
        <dbReference type="ARBA" id="ARBA00004687"/>
    </source>
</evidence>
<keyword evidence="6" id="KW-1185">Reference proteome</keyword>
<dbReference type="UniPathway" id="UPA00196"/>
<dbReference type="PANTHER" id="PTHR48067:SF1">
    <property type="entry name" value="GPI-ANCHOR TRANSAMIDASE"/>
    <property type="match status" value="1"/>
</dbReference>
<dbReference type="GO" id="GO:0006506">
    <property type="term" value="P:GPI anchor biosynthetic process"/>
    <property type="evidence" value="ECO:0007669"/>
    <property type="project" value="UniProtKB-UniPathway"/>
</dbReference>
<organism evidence="5 6">
    <name type="scientific">Actinidia rufa</name>
    <dbReference type="NCBI Taxonomy" id="165716"/>
    <lineage>
        <taxon>Eukaryota</taxon>
        <taxon>Viridiplantae</taxon>
        <taxon>Streptophyta</taxon>
        <taxon>Embryophyta</taxon>
        <taxon>Tracheophyta</taxon>
        <taxon>Spermatophyta</taxon>
        <taxon>Magnoliopsida</taxon>
        <taxon>eudicotyledons</taxon>
        <taxon>Gunneridae</taxon>
        <taxon>Pentapetalae</taxon>
        <taxon>asterids</taxon>
        <taxon>Ericales</taxon>
        <taxon>Actinidiaceae</taxon>
        <taxon>Actinidia</taxon>
    </lineage>
</organism>
<dbReference type="GO" id="GO:0042765">
    <property type="term" value="C:GPI-anchor transamidase complex"/>
    <property type="evidence" value="ECO:0007669"/>
    <property type="project" value="InterPro"/>
</dbReference>
<dbReference type="Proteomes" id="UP000585474">
    <property type="component" value="Unassembled WGS sequence"/>
</dbReference>
<dbReference type="InterPro" id="IPR001096">
    <property type="entry name" value="Peptidase_C13"/>
</dbReference>
<evidence type="ECO:0000313" key="6">
    <source>
        <dbReference type="Proteomes" id="UP000585474"/>
    </source>
</evidence>
<keyword evidence="3" id="KW-0337">GPI-anchor biosynthesis</keyword>
<reference evidence="6" key="1">
    <citation type="submission" date="2019-07" db="EMBL/GenBank/DDBJ databases">
        <title>De Novo Assembly of kiwifruit Actinidia rufa.</title>
        <authorList>
            <person name="Sugita-Konishi S."/>
            <person name="Sato K."/>
            <person name="Mori E."/>
            <person name="Abe Y."/>
            <person name="Kisaki G."/>
            <person name="Hamano K."/>
            <person name="Suezawa K."/>
            <person name="Otani M."/>
            <person name="Fukuda T."/>
            <person name="Manabe T."/>
            <person name="Gomi K."/>
            <person name="Tabuchi M."/>
            <person name="Akimitsu K."/>
            <person name="Kataoka I."/>
        </authorList>
    </citation>
    <scope>NUCLEOTIDE SEQUENCE [LARGE SCALE GENOMIC DNA]</scope>
    <source>
        <strain evidence="6">cv. Fuchu</strain>
    </source>
</reference>
<dbReference type="OrthoDB" id="1300308at2759"/>
<evidence type="ECO:0000256" key="2">
    <source>
        <dbReference type="ARBA" id="ARBA00009941"/>
    </source>
</evidence>
<evidence type="ECO:0000256" key="4">
    <source>
        <dbReference type="ARBA" id="ARBA00022729"/>
    </source>
</evidence>
<dbReference type="PRINTS" id="PR00776">
    <property type="entry name" value="HEMOGLOBNASE"/>
</dbReference>
<keyword evidence="4" id="KW-0732">Signal</keyword>
<evidence type="ECO:0000256" key="3">
    <source>
        <dbReference type="ARBA" id="ARBA00022502"/>
    </source>
</evidence>
<dbReference type="EMBL" id="BJWL01000449">
    <property type="protein sequence ID" value="GFS45467.1"/>
    <property type="molecule type" value="Genomic_DNA"/>
</dbReference>
<evidence type="ECO:0000313" key="5">
    <source>
        <dbReference type="EMBL" id="GFS45467.1"/>
    </source>
</evidence>
<dbReference type="InterPro" id="IPR028361">
    <property type="entry name" value="GPI_transamidase"/>
</dbReference>
<comment type="pathway">
    <text evidence="1">Glycolipid biosynthesis; glycosylphosphatidylinositol-anchor biosynthesis.</text>
</comment>
<dbReference type="GO" id="GO:0003923">
    <property type="term" value="F:GPI-anchor transamidase activity"/>
    <property type="evidence" value="ECO:0007669"/>
    <property type="project" value="InterPro"/>
</dbReference>
<comment type="caution">
    <text evidence="5">The sequence shown here is derived from an EMBL/GenBank/DDBJ whole genome shotgun (WGS) entry which is preliminary data.</text>
</comment>
<protein>
    <submittedName>
        <fullName evidence="5">Peptidase C13 family</fullName>
    </submittedName>
</protein>
<proteinExistence type="inferred from homology"/>
<dbReference type="Pfam" id="PF01650">
    <property type="entry name" value="Peptidase_C13"/>
    <property type="match status" value="1"/>
</dbReference>